<gene>
    <name evidence="1" type="ORF">ACFVKH_01890</name>
</gene>
<dbReference type="Proteomes" id="UP001600165">
    <property type="component" value="Unassembled WGS sequence"/>
</dbReference>
<comment type="caution">
    <text evidence="1">The sequence shown here is derived from an EMBL/GenBank/DDBJ whole genome shotgun (WGS) entry which is preliminary data.</text>
</comment>
<name>A0ABW6IA36_9CYAN</name>
<evidence type="ECO:0000313" key="2">
    <source>
        <dbReference type="Proteomes" id="UP001600165"/>
    </source>
</evidence>
<dbReference type="InterPro" id="IPR003835">
    <property type="entry name" value="Glyco_trans_19"/>
</dbReference>
<dbReference type="RefSeq" id="WP_377960877.1">
    <property type="nucleotide sequence ID" value="NZ_JBHZOL010000010.1"/>
</dbReference>
<protein>
    <submittedName>
        <fullName evidence="1">Lipid-A-disaccharide synthase</fullName>
    </submittedName>
</protein>
<dbReference type="PANTHER" id="PTHR30372">
    <property type="entry name" value="LIPID-A-DISACCHARIDE SYNTHASE"/>
    <property type="match status" value="1"/>
</dbReference>
<dbReference type="EMBL" id="JBHZOL010000010">
    <property type="protein sequence ID" value="MFE4105011.1"/>
    <property type="molecule type" value="Genomic_DNA"/>
</dbReference>
<reference evidence="1 2" key="1">
    <citation type="submission" date="2024-10" db="EMBL/GenBank/DDBJ databases">
        <authorList>
            <person name="Ratan Roy A."/>
            <person name="Morales Sandoval P.H."/>
            <person name="De Los Santos Villalobos S."/>
            <person name="Chakraborty S."/>
            <person name="Mukherjee J."/>
        </authorList>
    </citation>
    <scope>NUCLEOTIDE SEQUENCE [LARGE SCALE GENOMIC DNA]</scope>
    <source>
        <strain evidence="1 2">S1</strain>
    </source>
</reference>
<evidence type="ECO:0000313" key="1">
    <source>
        <dbReference type="EMBL" id="MFE4105011.1"/>
    </source>
</evidence>
<dbReference type="PANTHER" id="PTHR30372:SF6">
    <property type="entry name" value="LIPID-A-DISACCHARIDE SYNTHASE"/>
    <property type="match status" value="1"/>
</dbReference>
<keyword evidence="2" id="KW-1185">Reference proteome</keyword>
<proteinExistence type="predicted"/>
<organism evidence="1 2">
    <name type="scientific">Almyronema epifaneia S1</name>
    <dbReference type="NCBI Taxonomy" id="2991925"/>
    <lineage>
        <taxon>Bacteria</taxon>
        <taxon>Bacillati</taxon>
        <taxon>Cyanobacteriota</taxon>
        <taxon>Cyanophyceae</taxon>
        <taxon>Nodosilineales</taxon>
        <taxon>Nodosilineaceae</taxon>
        <taxon>Almyronema</taxon>
        <taxon>Almyronema epifaneia</taxon>
    </lineage>
</organism>
<sequence>MPPLDILILSNGPGEITTWVKPVLRSLRQRVPSHEQVRISLVLSPCPHASGREAQIGQSYPEVDRVQAAEHFWQFLLRGKTAAAWDWRDRGVVLFLGGDQFYALVISKRLGYKSVIYAEWDARWLRWLDRFGVMNGAVIDRSPRQYRHKLAVVGDLMSDVRQVAASESLLQSLDLSAETELIGLLPGSKPNKLEQGVPLVLAIADYLKQARPQTRYVIPVAPTLDLETLARYADSSFNPIVHLVHGPQTQLVRPAAGALPYLKTQAGTQVFLWQPFPAYDVLTQCRVCVTTVGANTAELGALAVPMVVLLPTHQLDAMRSWDGLPGILSGLPGIGRPLIKLFNLVVLGILQRSGKQFAWPNIWAKREIVPELWGRLSGQSVGDRLLAYLTHPHQLEAMSQALQQVRGTPGAADKLADLVYEDAEV</sequence>
<accession>A0ABW6IA36</accession>